<evidence type="ECO:0000256" key="9">
    <source>
        <dbReference type="ARBA" id="ARBA00022741"/>
    </source>
</evidence>
<dbReference type="Pfam" id="PF08608">
    <property type="entry name" value="Wyosine_form"/>
    <property type="match status" value="1"/>
</dbReference>
<dbReference type="InterPro" id="IPR001094">
    <property type="entry name" value="Flavdoxin-like"/>
</dbReference>
<dbReference type="InterPro" id="IPR008254">
    <property type="entry name" value="Flavodoxin/NO_synth"/>
</dbReference>
<dbReference type="PANTHER" id="PTHR13930">
    <property type="entry name" value="S-ADENOSYL-L-METHIONINE-DEPENDENT TRNA 4-DEMETHYLWYOSINE SYNTHASE"/>
    <property type="match status" value="1"/>
</dbReference>
<evidence type="ECO:0000313" key="19">
    <source>
        <dbReference type="Proteomes" id="UP000827092"/>
    </source>
</evidence>
<evidence type="ECO:0000256" key="3">
    <source>
        <dbReference type="ARBA" id="ARBA00010115"/>
    </source>
</evidence>
<comment type="cofactor">
    <cofactor evidence="1">
        <name>[4Fe-4S] cluster</name>
        <dbReference type="ChEBI" id="CHEBI:49883"/>
    </cofactor>
</comment>
<dbReference type="GO" id="GO:0031591">
    <property type="term" value="P:wybutosine biosynthetic process"/>
    <property type="evidence" value="ECO:0007669"/>
    <property type="project" value="TreeGrafter"/>
</dbReference>
<keyword evidence="15" id="KW-1133">Transmembrane helix</keyword>
<reference evidence="18 19" key="1">
    <citation type="journal article" date="2022" name="Nat. Ecol. Evol.">
        <title>A masculinizing supergene underlies an exaggerated male reproductive morph in a spider.</title>
        <authorList>
            <person name="Hendrickx F."/>
            <person name="De Corte Z."/>
            <person name="Sonet G."/>
            <person name="Van Belleghem S.M."/>
            <person name="Kostlbacher S."/>
            <person name="Vangestel C."/>
        </authorList>
    </citation>
    <scope>NUCLEOTIDE SEQUENCE [LARGE SCALE GENOMIC DNA]</scope>
    <source>
        <strain evidence="18">W744_W776</strain>
    </source>
</reference>
<evidence type="ECO:0000256" key="12">
    <source>
        <dbReference type="ARBA" id="ARBA00023239"/>
    </source>
</evidence>
<dbReference type="InterPro" id="IPR029039">
    <property type="entry name" value="Flavoprotein-like_sf"/>
</dbReference>
<comment type="pathway">
    <text evidence="2">tRNA modification; wybutosine-tRNA(Phe) biosynthesis.</text>
</comment>
<keyword evidence="15" id="KW-0472">Membrane</keyword>
<dbReference type="AlphaFoldDB" id="A0AAV6UG12"/>
<dbReference type="InterPro" id="IPR007197">
    <property type="entry name" value="rSAM"/>
</dbReference>
<evidence type="ECO:0000256" key="7">
    <source>
        <dbReference type="ARBA" id="ARBA00022694"/>
    </source>
</evidence>
<evidence type="ECO:0000259" key="16">
    <source>
        <dbReference type="PROSITE" id="PS50902"/>
    </source>
</evidence>
<evidence type="ECO:0000256" key="1">
    <source>
        <dbReference type="ARBA" id="ARBA00001966"/>
    </source>
</evidence>
<dbReference type="GO" id="GO:0102521">
    <property type="term" value="F:tRNA-4-demethylwyosine synthase activity"/>
    <property type="evidence" value="ECO:0007669"/>
    <property type="project" value="UniProtKB-EC"/>
</dbReference>
<accession>A0AAV6UG12</accession>
<dbReference type="Gene3D" id="3.20.20.70">
    <property type="entry name" value="Aldolase class I"/>
    <property type="match status" value="2"/>
</dbReference>
<dbReference type="Pfam" id="PF00258">
    <property type="entry name" value="Flavodoxin_1"/>
    <property type="match status" value="1"/>
</dbReference>
<feature type="domain" description="Radical SAM core" evidence="17">
    <location>
        <begin position="340"/>
        <end position="584"/>
    </location>
</feature>
<dbReference type="InterPro" id="IPR013785">
    <property type="entry name" value="Aldolase_TIM"/>
</dbReference>
<evidence type="ECO:0000256" key="11">
    <source>
        <dbReference type="ARBA" id="ARBA00023014"/>
    </source>
</evidence>
<dbReference type="SUPFAM" id="SSF102114">
    <property type="entry name" value="Radical SAM enzymes"/>
    <property type="match status" value="1"/>
</dbReference>
<dbReference type="EMBL" id="JAFNEN010000433">
    <property type="protein sequence ID" value="KAG8183070.1"/>
    <property type="molecule type" value="Genomic_DNA"/>
</dbReference>
<keyword evidence="12" id="KW-0456">Lyase</keyword>
<dbReference type="SUPFAM" id="SSF52218">
    <property type="entry name" value="Flavoproteins"/>
    <property type="match status" value="1"/>
</dbReference>
<evidence type="ECO:0000256" key="15">
    <source>
        <dbReference type="SAM" id="Phobius"/>
    </source>
</evidence>
<keyword evidence="8" id="KW-0479">Metal-binding</keyword>
<dbReference type="Proteomes" id="UP000827092">
    <property type="component" value="Unassembled WGS sequence"/>
</dbReference>
<evidence type="ECO:0000256" key="13">
    <source>
        <dbReference type="ARBA" id="ARBA00025368"/>
    </source>
</evidence>
<sequence length="671" mass="75975">MECCCIFWYGSTLFITLILAYIIKKLFEKKTLSQPSIDQITEDIERKSCSIVFGTQTGNAQHFALKLEKSLIQENWKVTVQDMKELKDPEEYLTLQASKEDPCIFIVSTFTDGQPPDSCKWFCTWLKDASCDFRLSSATLKGLKYAVLGLGNSVYGDNFNKVAIEVDEELRKLGATQILKLVKADEDSGLEKEFLKWKSDLLGALIEGKDAVVETVLQEDSCESSNDEDDIMDMEELGNAFSKAKSEANGKQEPKEMITPLLRKSLSKQGYKLLGSHSGVKMCRWTKSMLRGRGGCYKHTFYGIESHRCMETTPSLACANKCVFVGEKNNSNISYKHTFYGIESQGGMETTPSLACANKCVFCWRHHTNPVGTEWKWQMDGPEMIVESALKNHYSMINEFKGVPGVQPDKLAEGMEVKHCALSLVGEPIMYPEINTLIKLLHSKGISSFLVTNAQFPDAIRTLQPVTQLYVSVDASNEQSLKKIDRPLFKDFWQRFLDSIQALSAKGQRTVFRLTLVKAWNTDELEGYAKLVDLGKPDFIEIKGVTYCGTSAASTLTMENVPWHEEVVAFGLKLTEFLPDYELASEHEHSNCILIANKKFKPNGKWCTWIDYEKFHLLIKKYNESEGTETFNSLDYMYPTPEWAVIGAKERGFDPKETRFHRKTKKDISGC</sequence>
<dbReference type="InterPro" id="IPR034556">
    <property type="entry name" value="tRNA_wybutosine-synthase"/>
</dbReference>
<keyword evidence="6" id="KW-0949">S-adenosyl-L-methionine</keyword>
<dbReference type="SFLD" id="SFLDS00029">
    <property type="entry name" value="Radical_SAM"/>
    <property type="match status" value="1"/>
</dbReference>
<evidence type="ECO:0000256" key="8">
    <source>
        <dbReference type="ARBA" id="ARBA00022723"/>
    </source>
</evidence>
<dbReference type="GO" id="GO:0046872">
    <property type="term" value="F:metal ion binding"/>
    <property type="evidence" value="ECO:0007669"/>
    <property type="project" value="UniProtKB-KW"/>
</dbReference>
<evidence type="ECO:0000259" key="17">
    <source>
        <dbReference type="PROSITE" id="PS51918"/>
    </source>
</evidence>
<organism evidence="18 19">
    <name type="scientific">Oedothorax gibbosus</name>
    <dbReference type="NCBI Taxonomy" id="931172"/>
    <lineage>
        <taxon>Eukaryota</taxon>
        <taxon>Metazoa</taxon>
        <taxon>Ecdysozoa</taxon>
        <taxon>Arthropoda</taxon>
        <taxon>Chelicerata</taxon>
        <taxon>Arachnida</taxon>
        <taxon>Araneae</taxon>
        <taxon>Araneomorphae</taxon>
        <taxon>Entelegynae</taxon>
        <taxon>Araneoidea</taxon>
        <taxon>Linyphiidae</taxon>
        <taxon>Erigoninae</taxon>
        <taxon>Oedothorax</taxon>
    </lineage>
</organism>
<dbReference type="SFLD" id="SFLDG01071">
    <property type="entry name" value="tRNA_wybutosine-synthesizing"/>
    <property type="match status" value="1"/>
</dbReference>
<protein>
    <recommendedName>
        <fullName evidence="4">tRNA 4-demethylwyosine synthase (AdoMet-dependent)</fullName>
        <ecNumber evidence="4">4.1.3.44</ecNumber>
    </recommendedName>
</protein>
<dbReference type="PROSITE" id="PS50902">
    <property type="entry name" value="FLAVODOXIN_LIKE"/>
    <property type="match status" value="1"/>
</dbReference>
<dbReference type="EC" id="4.1.3.44" evidence="4"/>
<dbReference type="CDD" id="cd01335">
    <property type="entry name" value="Radical_SAM"/>
    <property type="match status" value="1"/>
</dbReference>
<dbReference type="PRINTS" id="PR00369">
    <property type="entry name" value="FLAVODOXIN"/>
</dbReference>
<feature type="transmembrane region" description="Helical" evidence="15">
    <location>
        <begin position="6"/>
        <end position="23"/>
    </location>
</feature>
<evidence type="ECO:0000313" key="18">
    <source>
        <dbReference type="EMBL" id="KAG8183070.1"/>
    </source>
</evidence>
<dbReference type="InterPro" id="IPR058240">
    <property type="entry name" value="rSAM_sf"/>
</dbReference>
<evidence type="ECO:0000256" key="14">
    <source>
        <dbReference type="ARBA" id="ARBA00049466"/>
    </source>
</evidence>
<comment type="similarity">
    <text evidence="3">Belongs to the TYW1 family.</text>
</comment>
<dbReference type="PANTHER" id="PTHR13930:SF0">
    <property type="entry name" value="S-ADENOSYL-L-METHIONINE-DEPENDENT TRNA 4-DEMETHYLWYOSINE SYNTHASE TYW1-RELATED"/>
    <property type="match status" value="1"/>
</dbReference>
<keyword evidence="10" id="KW-0408">Iron</keyword>
<keyword evidence="11" id="KW-0411">Iron-sulfur</keyword>
<dbReference type="InterPro" id="IPR013917">
    <property type="entry name" value="tRNA_wybutosine-synth"/>
</dbReference>
<dbReference type="GO" id="GO:0010181">
    <property type="term" value="F:FMN binding"/>
    <property type="evidence" value="ECO:0007669"/>
    <property type="project" value="InterPro"/>
</dbReference>
<comment type="caution">
    <text evidence="18">The sequence shown here is derived from an EMBL/GenBank/DDBJ whole genome shotgun (WGS) entry which is preliminary data.</text>
</comment>
<keyword evidence="9" id="KW-0547">Nucleotide-binding</keyword>
<keyword evidence="7" id="KW-0819">tRNA processing</keyword>
<keyword evidence="15" id="KW-0812">Transmembrane</keyword>
<dbReference type="SFLD" id="SFLDF00284">
    <property type="entry name" value="tRNA_wybutosine-synthesizing"/>
    <property type="match status" value="1"/>
</dbReference>
<keyword evidence="19" id="KW-1185">Reference proteome</keyword>
<dbReference type="Pfam" id="PF04055">
    <property type="entry name" value="Radical_SAM"/>
    <property type="match status" value="1"/>
</dbReference>
<name>A0AAV6UG12_9ARAC</name>
<evidence type="ECO:0000256" key="2">
    <source>
        <dbReference type="ARBA" id="ARBA00004797"/>
    </source>
</evidence>
<keyword evidence="5" id="KW-0004">4Fe-4S</keyword>
<dbReference type="GO" id="GO:0051539">
    <property type="term" value="F:4 iron, 4 sulfur cluster binding"/>
    <property type="evidence" value="ECO:0007669"/>
    <property type="project" value="UniProtKB-KW"/>
</dbReference>
<evidence type="ECO:0000256" key="6">
    <source>
        <dbReference type="ARBA" id="ARBA00022691"/>
    </source>
</evidence>
<dbReference type="Gene3D" id="3.40.50.360">
    <property type="match status" value="1"/>
</dbReference>
<dbReference type="PROSITE" id="PS51918">
    <property type="entry name" value="RADICAL_SAM"/>
    <property type="match status" value="1"/>
</dbReference>
<comment type="function">
    <text evidence="13">Probable component of the wybutosine biosynthesis pathway. Wybutosine is a hyper modified guanosine with a tricyclic base found at the 3'-position adjacent to the anticodon of eukaryotic phenylalanine tRNA. Catalyzes the condensation of N-methylguanine with 2 carbon atoms from pyruvate to form the tricyclic 4-demethylwyosine, an intermediate in wybutosine biosynthesis.</text>
</comment>
<evidence type="ECO:0000256" key="10">
    <source>
        <dbReference type="ARBA" id="ARBA00023004"/>
    </source>
</evidence>
<comment type="catalytic activity">
    <reaction evidence="14">
        <text>N(1)-methylguanosine(37) in tRNA(Phe) + pyruvate + S-adenosyl-L-methionine = 4-demethylwyosine(37) in tRNA(Phe) + 5'-deoxyadenosine + L-methionine + CO2 + H2O</text>
        <dbReference type="Rhea" id="RHEA:36347"/>
        <dbReference type="Rhea" id="RHEA-COMP:10164"/>
        <dbReference type="Rhea" id="RHEA-COMP:10165"/>
        <dbReference type="ChEBI" id="CHEBI:15361"/>
        <dbReference type="ChEBI" id="CHEBI:15377"/>
        <dbReference type="ChEBI" id="CHEBI:16526"/>
        <dbReference type="ChEBI" id="CHEBI:17319"/>
        <dbReference type="ChEBI" id="CHEBI:57844"/>
        <dbReference type="ChEBI" id="CHEBI:59789"/>
        <dbReference type="ChEBI" id="CHEBI:64315"/>
        <dbReference type="ChEBI" id="CHEBI:73542"/>
        <dbReference type="EC" id="4.1.3.44"/>
    </reaction>
</comment>
<evidence type="ECO:0000256" key="5">
    <source>
        <dbReference type="ARBA" id="ARBA00022485"/>
    </source>
</evidence>
<evidence type="ECO:0000256" key="4">
    <source>
        <dbReference type="ARBA" id="ARBA00012821"/>
    </source>
</evidence>
<feature type="domain" description="Flavodoxin-like" evidence="16">
    <location>
        <begin position="49"/>
        <end position="202"/>
    </location>
</feature>
<gene>
    <name evidence="18" type="ORF">JTE90_010894</name>
</gene>
<proteinExistence type="inferred from homology"/>